<evidence type="ECO:0000256" key="1">
    <source>
        <dbReference type="SAM" id="Phobius"/>
    </source>
</evidence>
<dbReference type="PANTHER" id="PTHR36434">
    <property type="entry name" value="MEMBRANE PROTEASE YUGP-RELATED"/>
    <property type="match status" value="1"/>
</dbReference>
<keyword evidence="1" id="KW-1133">Transmembrane helix</keyword>
<name>A0A3B0YL38_9ZZZZ</name>
<protein>
    <submittedName>
        <fullName evidence="2">Probable metal-dependent peptidase</fullName>
    </submittedName>
</protein>
<feature type="transmembrane region" description="Helical" evidence="1">
    <location>
        <begin position="117"/>
        <end position="135"/>
    </location>
</feature>
<dbReference type="EMBL" id="UOFL01000222">
    <property type="protein sequence ID" value="VAW81658.1"/>
    <property type="molecule type" value="Genomic_DNA"/>
</dbReference>
<organism evidence="2">
    <name type="scientific">hydrothermal vent metagenome</name>
    <dbReference type="NCBI Taxonomy" id="652676"/>
    <lineage>
        <taxon>unclassified sequences</taxon>
        <taxon>metagenomes</taxon>
        <taxon>ecological metagenomes</taxon>
    </lineage>
</organism>
<sequence>MPIIILILVVLVILYGPQLWVGRTLRRYQEQRDDLDGTGGELARHLLDINGLQDVDVTITTDGDHYDPSTRIVALSEENFNGKSITAVAVAAHETGHALQHADGYRPLMLRSKLAVFAYYAEKLGIALVFLVPIFGMITGSAGIARLFIGGVLISFLSSIVVHIVTLPVEFNASFSRALPILEKGEYLDAEDMKPARKILLAAALTYVSASLMSILNFGRWLMIFRR</sequence>
<gene>
    <name evidence="2" type="ORF">MNBD_GAMMA12-721</name>
</gene>
<evidence type="ECO:0000313" key="2">
    <source>
        <dbReference type="EMBL" id="VAW81658.1"/>
    </source>
</evidence>
<feature type="transmembrane region" description="Helical" evidence="1">
    <location>
        <begin position="199"/>
        <end position="219"/>
    </location>
</feature>
<reference evidence="2" key="1">
    <citation type="submission" date="2018-06" db="EMBL/GenBank/DDBJ databases">
        <authorList>
            <person name="Zhirakovskaya E."/>
        </authorList>
    </citation>
    <scope>NUCLEOTIDE SEQUENCE</scope>
</reference>
<dbReference type="InterPro" id="IPR007395">
    <property type="entry name" value="Zn_peptidase_2"/>
</dbReference>
<feature type="transmembrane region" description="Helical" evidence="1">
    <location>
        <begin position="147"/>
        <end position="169"/>
    </location>
</feature>
<keyword evidence="1" id="KW-0472">Membrane</keyword>
<dbReference type="AlphaFoldDB" id="A0A3B0YL38"/>
<dbReference type="Pfam" id="PF04298">
    <property type="entry name" value="Zn_peptidase_2"/>
    <property type="match status" value="1"/>
</dbReference>
<accession>A0A3B0YL38</accession>
<keyword evidence="1" id="KW-0812">Transmembrane</keyword>
<dbReference type="PANTHER" id="PTHR36434:SF1">
    <property type="entry name" value="MEMBRANE PROTEASE YUGP-RELATED"/>
    <property type="match status" value="1"/>
</dbReference>
<proteinExistence type="predicted"/>